<evidence type="ECO:0000259" key="9">
    <source>
        <dbReference type="Pfam" id="PF12704"/>
    </source>
</evidence>
<keyword evidence="11" id="KW-1185">Reference proteome</keyword>
<dbReference type="InterPro" id="IPR051447">
    <property type="entry name" value="Lipoprotein-release_system"/>
</dbReference>
<dbReference type="Proteomes" id="UP000011134">
    <property type="component" value="Unassembled WGS sequence"/>
</dbReference>
<dbReference type="PANTHER" id="PTHR30489">
    <property type="entry name" value="LIPOPROTEIN-RELEASING SYSTEM TRANSMEMBRANE PROTEIN LOLE"/>
    <property type="match status" value="1"/>
</dbReference>
<dbReference type="Pfam" id="PF02687">
    <property type="entry name" value="FtsX"/>
    <property type="match status" value="1"/>
</dbReference>
<feature type="transmembrane region" description="Helical" evidence="7">
    <location>
        <begin position="308"/>
        <end position="340"/>
    </location>
</feature>
<keyword evidence="6 7" id="KW-0472">Membrane</keyword>
<reference evidence="10 11" key="1">
    <citation type="submission" date="2012-12" db="EMBL/GenBank/DDBJ databases">
        <title>Genome Assembly of Photobacterium sp. AK15.</title>
        <authorList>
            <person name="Khatri I."/>
            <person name="Vaidya B."/>
            <person name="Srinivas T.N.R."/>
            <person name="Subramanian S."/>
            <person name="Pinnaka A."/>
        </authorList>
    </citation>
    <scope>NUCLEOTIDE SEQUENCE [LARGE SCALE GENOMIC DNA]</scope>
    <source>
        <strain evidence="10 11">AK15</strain>
    </source>
</reference>
<comment type="caution">
    <text evidence="10">The sequence shown here is derived from an EMBL/GenBank/DDBJ whole genome shotgun (WGS) entry which is preliminary data.</text>
</comment>
<evidence type="ECO:0000313" key="11">
    <source>
        <dbReference type="Proteomes" id="UP000011134"/>
    </source>
</evidence>
<evidence type="ECO:0000256" key="1">
    <source>
        <dbReference type="ARBA" id="ARBA00004651"/>
    </source>
</evidence>
<evidence type="ECO:0000256" key="6">
    <source>
        <dbReference type="ARBA" id="ARBA00023136"/>
    </source>
</evidence>
<evidence type="ECO:0000259" key="8">
    <source>
        <dbReference type="Pfam" id="PF02687"/>
    </source>
</evidence>
<accession>L8JBK8</accession>
<keyword evidence="3" id="KW-1003">Cell membrane</keyword>
<evidence type="ECO:0000256" key="2">
    <source>
        <dbReference type="ARBA" id="ARBA00005236"/>
    </source>
</evidence>
<dbReference type="InterPro" id="IPR003838">
    <property type="entry name" value="ABC3_permease_C"/>
</dbReference>
<evidence type="ECO:0000256" key="5">
    <source>
        <dbReference type="ARBA" id="ARBA00022989"/>
    </source>
</evidence>
<evidence type="ECO:0000313" key="10">
    <source>
        <dbReference type="EMBL" id="ELR64949.1"/>
    </source>
</evidence>
<keyword evidence="10" id="KW-0449">Lipoprotein</keyword>
<evidence type="ECO:0000256" key="7">
    <source>
        <dbReference type="SAM" id="Phobius"/>
    </source>
</evidence>
<dbReference type="EMBL" id="AMZO01000021">
    <property type="protein sequence ID" value="ELR64949.1"/>
    <property type="molecule type" value="Genomic_DNA"/>
</dbReference>
<dbReference type="GO" id="GO:0044874">
    <property type="term" value="P:lipoprotein localization to outer membrane"/>
    <property type="evidence" value="ECO:0007669"/>
    <property type="project" value="TreeGrafter"/>
</dbReference>
<proteinExistence type="inferred from homology"/>
<name>L8JBK8_9GAMM</name>
<dbReference type="GO" id="GO:0098797">
    <property type="term" value="C:plasma membrane protein complex"/>
    <property type="evidence" value="ECO:0007669"/>
    <property type="project" value="TreeGrafter"/>
</dbReference>
<dbReference type="InterPro" id="IPR025857">
    <property type="entry name" value="MacB_PCD"/>
</dbReference>
<feature type="transmembrane region" description="Helical" evidence="7">
    <location>
        <begin position="366"/>
        <end position="388"/>
    </location>
</feature>
<evidence type="ECO:0000256" key="4">
    <source>
        <dbReference type="ARBA" id="ARBA00022692"/>
    </source>
</evidence>
<comment type="similarity">
    <text evidence="2">Belongs to the ABC-4 integral membrane protein family. LolC/E subfamily.</text>
</comment>
<keyword evidence="4 7" id="KW-0812">Transmembrane</keyword>
<dbReference type="RefSeq" id="WP_007467132.1">
    <property type="nucleotide sequence ID" value="NZ_AMZO01000021.1"/>
</dbReference>
<feature type="domain" description="MacB-like periplasmic core" evidence="9">
    <location>
        <begin position="17"/>
        <end position="235"/>
    </location>
</feature>
<feature type="domain" description="ABC3 transporter permease C-terminal" evidence="8">
    <location>
        <begin position="266"/>
        <end position="397"/>
    </location>
</feature>
<dbReference type="OrthoDB" id="9770036at2"/>
<keyword evidence="5 7" id="KW-1133">Transmembrane helix</keyword>
<dbReference type="PANTHER" id="PTHR30489:SF0">
    <property type="entry name" value="LIPOPROTEIN-RELEASING SYSTEM TRANSMEMBRANE PROTEIN LOLE"/>
    <property type="match status" value="1"/>
</dbReference>
<comment type="subcellular location">
    <subcellularLocation>
        <location evidence="1">Cell membrane</location>
        <topology evidence="1">Multi-pass membrane protein</topology>
    </subcellularLocation>
</comment>
<dbReference type="AlphaFoldDB" id="L8JBK8"/>
<organism evidence="10 11">
    <name type="scientific">Photobacterium marinum</name>
    <dbReference type="NCBI Taxonomy" id="1056511"/>
    <lineage>
        <taxon>Bacteria</taxon>
        <taxon>Pseudomonadati</taxon>
        <taxon>Pseudomonadota</taxon>
        <taxon>Gammaproteobacteria</taxon>
        <taxon>Vibrionales</taxon>
        <taxon>Vibrionaceae</taxon>
        <taxon>Photobacterium</taxon>
    </lineage>
</organism>
<feature type="transmembrane region" description="Helical" evidence="7">
    <location>
        <begin position="267"/>
        <end position="287"/>
    </location>
</feature>
<dbReference type="Pfam" id="PF12704">
    <property type="entry name" value="MacB_PCD"/>
    <property type="match status" value="1"/>
</dbReference>
<gene>
    <name evidence="10" type="ORF">C942_02041</name>
</gene>
<evidence type="ECO:0000256" key="3">
    <source>
        <dbReference type="ARBA" id="ARBA00022475"/>
    </source>
</evidence>
<protein>
    <submittedName>
        <fullName evidence="10">ABC-type transport system, involved in lipoprotein release, permease component</fullName>
    </submittedName>
</protein>
<dbReference type="PATRIC" id="fig|1056511.3.peg.3116"/>
<sequence length="409" mass="45571">MLLKLAWRNLWRQKRRTILTASALALALALSLFMRCLQEGTYANNIENAARFYTGLIQIQHPEFSESQSIDDLLPASNAFITPVRNHRNINQILPRIESFALAAAGEKSKGVMVLGVAPEKEDAYSGIANKVSSGEFLRADDDQLLIGEGLAKFFGLEVGGELILYGMGYRGQTAAGLYTIKGLLDFPMPQLDNQLVYMPLALAQSLYSTEQQVTSWVLHTKDLAELPQTVTDLTREYGGQAQVRDWEDLSPEMSQQIVMDKVSGIIMMYLLYGVVGFGLFATLLMMTLERQREFGVMLATGLLRRKLILLICIESLFIAIIGVVIGLLVATPVLIWFYYNPITLTGEVAEMILEMGWEPVMPVMLAPWLFIDQVVTVLVLLALCMLYPIWRIYRLDLVSALKGGGYAG</sequence>